<feature type="transmembrane region" description="Helical" evidence="1">
    <location>
        <begin position="457"/>
        <end position="480"/>
    </location>
</feature>
<name>A0A2R5GLU0_9STRA</name>
<feature type="transmembrane region" description="Helical" evidence="1">
    <location>
        <begin position="333"/>
        <end position="356"/>
    </location>
</feature>
<proteinExistence type="predicted"/>
<dbReference type="Proteomes" id="UP000241890">
    <property type="component" value="Unassembled WGS sequence"/>
</dbReference>
<feature type="transmembrane region" description="Helical" evidence="1">
    <location>
        <begin position="368"/>
        <end position="394"/>
    </location>
</feature>
<evidence type="ECO:0000313" key="3">
    <source>
        <dbReference type="Proteomes" id="UP000241890"/>
    </source>
</evidence>
<sequence>MSASQRRDGYRISAKYGSDATDLLENFERSVCSPSNGEHRKHLYGLKFSTRTFVEQLISEFAYSILGIASVPLQVALQGTHGSISQGFIPGRFGSGQWNLPNYIFQLILTLMVQFILLCILMDKFVFSNIANSQKGDRFADLFYPTFDVSYVLVLYSARNVLVAIKYSFVDREKFIEIRRHGRTFTSFIGEMIIAFALRPARYMLYNQLEVSFVQHSGTQAVKSFAMDRDLDKTMVRDLNDQLTRGRLLHACTIRAANSNKLDAEDHTASSATVTPIDDLKNFKTKMSVLTDSHKVSCKETARESEYDCRRVSVRALLFDHIIRVYRGAHAGFSTFGMGLKGAIFLMLCLECLSAYSRLQKRERTYWWHLPACLCVGILRTILVTNINFFMLAAQRHFTRVKMLLEAHRSMLIGHTNYCREQDMDDAPRLEVLHVPNLHAWFHSFAIMREFGFVFTVRFNACVLLFLMCTTLQLFVALIELMFSTDAVGWEYYMPCFFATSLLVVSVLRTLLCASRVNRLHLIDYPRMLLSLQARVREHQWCMRASVDGETTGLVPAELRRLFKRLGSRERVSAYLDLVVDTLRLADTKIASVPPISMLGQTITTRVIKSAVLAAGTTTVILWKATTSNMSL</sequence>
<accession>A0A2R5GLU0</accession>
<comment type="caution">
    <text evidence="2">The sequence shown here is derived from an EMBL/GenBank/DDBJ whole genome shotgun (WGS) entry which is preliminary data.</text>
</comment>
<organism evidence="2 3">
    <name type="scientific">Hondaea fermentalgiana</name>
    <dbReference type="NCBI Taxonomy" id="2315210"/>
    <lineage>
        <taxon>Eukaryota</taxon>
        <taxon>Sar</taxon>
        <taxon>Stramenopiles</taxon>
        <taxon>Bigyra</taxon>
        <taxon>Labyrinthulomycetes</taxon>
        <taxon>Thraustochytrida</taxon>
        <taxon>Thraustochytriidae</taxon>
        <taxon>Hondaea</taxon>
    </lineage>
</organism>
<evidence type="ECO:0000313" key="2">
    <source>
        <dbReference type="EMBL" id="GBG31847.1"/>
    </source>
</evidence>
<feature type="transmembrane region" description="Helical" evidence="1">
    <location>
        <begin position="142"/>
        <end position="162"/>
    </location>
</feature>
<dbReference type="AlphaFoldDB" id="A0A2R5GLU0"/>
<keyword evidence="1" id="KW-0812">Transmembrane</keyword>
<feature type="transmembrane region" description="Helical" evidence="1">
    <location>
        <begin position="103"/>
        <end position="121"/>
    </location>
</feature>
<protein>
    <submittedName>
        <fullName evidence="2">Uncharacterized protein</fullName>
    </submittedName>
</protein>
<reference evidence="2 3" key="1">
    <citation type="submission" date="2017-12" db="EMBL/GenBank/DDBJ databases">
        <title>Sequencing, de novo assembly and annotation of complete genome of a new Thraustochytrid species, strain FCC1311.</title>
        <authorList>
            <person name="Sedici K."/>
            <person name="Godart F."/>
            <person name="Aiese Cigliano R."/>
            <person name="Sanseverino W."/>
            <person name="Barakat M."/>
            <person name="Ortet P."/>
            <person name="Marechal E."/>
            <person name="Cagnac O."/>
            <person name="Amato A."/>
        </authorList>
    </citation>
    <scope>NUCLEOTIDE SEQUENCE [LARGE SCALE GENOMIC DNA]</scope>
</reference>
<keyword evidence="3" id="KW-1185">Reference proteome</keyword>
<dbReference type="EMBL" id="BEYU01000109">
    <property type="protein sequence ID" value="GBG31847.1"/>
    <property type="molecule type" value="Genomic_DNA"/>
</dbReference>
<evidence type="ECO:0000256" key="1">
    <source>
        <dbReference type="SAM" id="Phobius"/>
    </source>
</evidence>
<keyword evidence="1" id="KW-1133">Transmembrane helix</keyword>
<dbReference type="InParanoid" id="A0A2R5GLU0"/>
<gene>
    <name evidence="2" type="ORF">FCC1311_080722</name>
</gene>
<keyword evidence="1" id="KW-0472">Membrane</keyword>
<feature type="transmembrane region" description="Helical" evidence="1">
    <location>
        <begin position="492"/>
        <end position="512"/>
    </location>
</feature>